<dbReference type="PANTHER" id="PTHR12992">
    <property type="entry name" value="NUDIX HYDROLASE"/>
    <property type="match status" value="1"/>
</dbReference>
<dbReference type="InterPro" id="IPR015797">
    <property type="entry name" value="NUDIX_hydrolase-like_dom_sf"/>
</dbReference>
<reference evidence="10 11" key="1">
    <citation type="submission" date="2024-08" db="EMBL/GenBank/DDBJ databases">
        <title>Genome mining of Saccharopolyspora cebuensis PGLac3 from Nigerian medicinal plant.</title>
        <authorList>
            <person name="Ezeobiora C.E."/>
            <person name="Igbokwe N.H."/>
            <person name="Amin D.H."/>
            <person name="Mendie U.E."/>
        </authorList>
    </citation>
    <scope>NUCLEOTIDE SEQUENCE [LARGE SCALE GENOMIC DNA]</scope>
    <source>
        <strain evidence="10 11">PGLac3</strain>
    </source>
</reference>
<protein>
    <submittedName>
        <fullName evidence="10">CoA pyrophosphatase</fullName>
        <ecNumber evidence="10">3.6.1.55</ecNumber>
    </submittedName>
</protein>
<dbReference type="InterPro" id="IPR000086">
    <property type="entry name" value="NUDIX_hydrolase_dom"/>
</dbReference>
<dbReference type="CDD" id="cd03426">
    <property type="entry name" value="NUDIX_CoAse_Nudt7"/>
    <property type="match status" value="1"/>
</dbReference>
<organism evidence="10 11">
    <name type="scientific">Saccharopolyspora cebuensis</name>
    <dbReference type="NCBI Taxonomy" id="418759"/>
    <lineage>
        <taxon>Bacteria</taxon>
        <taxon>Bacillati</taxon>
        <taxon>Actinomycetota</taxon>
        <taxon>Actinomycetes</taxon>
        <taxon>Pseudonocardiales</taxon>
        <taxon>Pseudonocardiaceae</taxon>
        <taxon>Saccharopolyspora</taxon>
    </lineage>
</organism>
<dbReference type="Pfam" id="PF00293">
    <property type="entry name" value="NUDIX"/>
    <property type="match status" value="1"/>
</dbReference>
<proteinExistence type="inferred from homology"/>
<gene>
    <name evidence="10" type="ORF">AB8O55_06005</name>
</gene>
<keyword evidence="6" id="KW-0460">Magnesium</keyword>
<evidence type="ECO:0000256" key="1">
    <source>
        <dbReference type="ARBA" id="ARBA00001936"/>
    </source>
</evidence>
<keyword evidence="4" id="KW-0479">Metal-binding</keyword>
<evidence type="ECO:0000313" key="11">
    <source>
        <dbReference type="Proteomes" id="UP001564626"/>
    </source>
</evidence>
<evidence type="ECO:0000259" key="9">
    <source>
        <dbReference type="PROSITE" id="PS51462"/>
    </source>
</evidence>
<dbReference type="PANTHER" id="PTHR12992:SF11">
    <property type="entry name" value="MITOCHONDRIAL COENZYME A DIPHOSPHATASE NUDT8"/>
    <property type="match status" value="1"/>
</dbReference>
<comment type="caution">
    <text evidence="10">The sequence shown here is derived from an EMBL/GenBank/DDBJ whole genome shotgun (WGS) entry which is preliminary data.</text>
</comment>
<dbReference type="InterPro" id="IPR045121">
    <property type="entry name" value="CoAse"/>
</dbReference>
<evidence type="ECO:0000313" key="10">
    <source>
        <dbReference type="EMBL" id="MEY8038942.1"/>
    </source>
</evidence>
<keyword evidence="11" id="KW-1185">Reference proteome</keyword>
<evidence type="ECO:0000256" key="6">
    <source>
        <dbReference type="ARBA" id="ARBA00022842"/>
    </source>
</evidence>
<evidence type="ECO:0000256" key="3">
    <source>
        <dbReference type="ARBA" id="ARBA00005582"/>
    </source>
</evidence>
<sequence>MPAPSRDGADPRTDRAALADRLRAFPVRPLDPAGHRASAVAVAVADDGTGPGIWLTRRAATLRAHSGQFALPGGRLDPGETAEDAALRELDEELGVRVDPGQVLGRLDDFATRSGYVITPVVVWIGAAPPLRPNPAEVAHVHFVPFGELDVAPTYSRIAESDRPVIGLPLVGTLIHAPTAAVLHQFTEVALHGRPTRVAHLEQPLFAWR</sequence>
<comment type="cofactor">
    <cofactor evidence="1">
        <name>Mn(2+)</name>
        <dbReference type="ChEBI" id="CHEBI:29035"/>
    </cofactor>
</comment>
<accession>A0ABV4CCW6</accession>
<evidence type="ECO:0000256" key="7">
    <source>
        <dbReference type="ARBA" id="ARBA00023211"/>
    </source>
</evidence>
<dbReference type="PROSITE" id="PS51462">
    <property type="entry name" value="NUDIX"/>
    <property type="match status" value="1"/>
</dbReference>
<keyword evidence="7" id="KW-0464">Manganese</keyword>
<dbReference type="SUPFAM" id="SSF55811">
    <property type="entry name" value="Nudix"/>
    <property type="match status" value="1"/>
</dbReference>
<dbReference type="EMBL" id="JBGEHV010000007">
    <property type="protein sequence ID" value="MEY8038942.1"/>
    <property type="molecule type" value="Genomic_DNA"/>
</dbReference>
<dbReference type="PROSITE" id="PS00893">
    <property type="entry name" value="NUDIX_BOX"/>
    <property type="match status" value="1"/>
</dbReference>
<dbReference type="PRINTS" id="PR00502">
    <property type="entry name" value="NUDIXFAMILY"/>
</dbReference>
<comment type="similarity">
    <text evidence="3 8">Belongs to the Nudix hydrolase family.</text>
</comment>
<feature type="domain" description="Nudix hydrolase" evidence="9">
    <location>
        <begin position="35"/>
        <end position="166"/>
    </location>
</feature>
<evidence type="ECO:0000256" key="4">
    <source>
        <dbReference type="ARBA" id="ARBA00022723"/>
    </source>
</evidence>
<evidence type="ECO:0000256" key="2">
    <source>
        <dbReference type="ARBA" id="ARBA00001946"/>
    </source>
</evidence>
<dbReference type="RefSeq" id="WP_369774603.1">
    <property type="nucleotide sequence ID" value="NZ_JBGEHV010000007.1"/>
</dbReference>
<dbReference type="Proteomes" id="UP001564626">
    <property type="component" value="Unassembled WGS sequence"/>
</dbReference>
<dbReference type="EC" id="3.6.1.55" evidence="10"/>
<name>A0ABV4CCW6_9PSEU</name>
<comment type="cofactor">
    <cofactor evidence="2">
        <name>Mg(2+)</name>
        <dbReference type="ChEBI" id="CHEBI:18420"/>
    </cofactor>
</comment>
<keyword evidence="5 8" id="KW-0378">Hydrolase</keyword>
<dbReference type="GO" id="GO:0035539">
    <property type="term" value="F:8-oxo-7,8-dihydrodeoxyguanosine triphosphate pyrophosphatase activity"/>
    <property type="evidence" value="ECO:0007669"/>
    <property type="project" value="UniProtKB-EC"/>
</dbReference>
<dbReference type="InterPro" id="IPR020476">
    <property type="entry name" value="Nudix_hydrolase"/>
</dbReference>
<evidence type="ECO:0000256" key="5">
    <source>
        <dbReference type="ARBA" id="ARBA00022801"/>
    </source>
</evidence>
<dbReference type="InterPro" id="IPR020084">
    <property type="entry name" value="NUDIX_hydrolase_CS"/>
</dbReference>
<evidence type="ECO:0000256" key="8">
    <source>
        <dbReference type="RuleBase" id="RU003476"/>
    </source>
</evidence>
<dbReference type="Gene3D" id="3.90.79.10">
    <property type="entry name" value="Nucleoside Triphosphate Pyrophosphohydrolase"/>
    <property type="match status" value="1"/>
</dbReference>